<sequence>MVEEWSKWKPEKLDVLPAATYLKRLTRDDDILLISFETEEEGKLVNVTFNKFVFSYRSTDEGNRLKLLVDLNIKYGEDFYKDWRFFKIKNSPYIRWLHEENCGIYREEDIYHFVFITNMELIEVLATYDPEVKIVELHSEIEK</sequence>
<evidence type="ECO:0000313" key="2">
    <source>
        <dbReference type="Proteomes" id="UP001260980"/>
    </source>
</evidence>
<gene>
    <name evidence="1" type="ORF">RQP52_27795</name>
</gene>
<keyword evidence="2" id="KW-1185">Reference proteome</keyword>
<dbReference type="Proteomes" id="UP001260980">
    <property type="component" value="Unassembled WGS sequence"/>
</dbReference>
<proteinExistence type="predicted"/>
<protein>
    <submittedName>
        <fullName evidence="1">Uncharacterized protein</fullName>
    </submittedName>
</protein>
<organism evidence="1 2">
    <name type="scientific">Paenibacillus violae</name>
    <dbReference type="NCBI Taxonomy" id="3077234"/>
    <lineage>
        <taxon>Bacteria</taxon>
        <taxon>Bacillati</taxon>
        <taxon>Bacillota</taxon>
        <taxon>Bacilli</taxon>
        <taxon>Bacillales</taxon>
        <taxon>Paenibacillaceae</taxon>
        <taxon>Paenibacillus</taxon>
    </lineage>
</organism>
<evidence type="ECO:0000313" key="1">
    <source>
        <dbReference type="EMBL" id="MDU0204890.1"/>
    </source>
</evidence>
<dbReference type="RefSeq" id="WP_315954861.1">
    <property type="nucleotide sequence ID" value="NZ_JAWCUD010000011.1"/>
</dbReference>
<reference evidence="1 2" key="1">
    <citation type="submission" date="2023-10" db="EMBL/GenBank/DDBJ databases">
        <title>Paenibacillus strain PFR10 Genome sequencing and assembly.</title>
        <authorList>
            <person name="Kim I."/>
        </authorList>
    </citation>
    <scope>NUCLEOTIDE SEQUENCE [LARGE SCALE GENOMIC DNA]</scope>
    <source>
        <strain evidence="1 2">PFR10</strain>
    </source>
</reference>
<accession>A0ABU3RKR4</accession>
<dbReference type="EMBL" id="JAWCUD010000011">
    <property type="protein sequence ID" value="MDU0204890.1"/>
    <property type="molecule type" value="Genomic_DNA"/>
</dbReference>
<comment type="caution">
    <text evidence="1">The sequence shown here is derived from an EMBL/GenBank/DDBJ whole genome shotgun (WGS) entry which is preliminary data.</text>
</comment>
<name>A0ABU3RKR4_9BACL</name>